<proteinExistence type="predicted"/>
<evidence type="ECO:0000313" key="2">
    <source>
        <dbReference type="Proteomes" id="UP000014411"/>
    </source>
</evidence>
<keyword evidence="1" id="KW-0614">Plasmid</keyword>
<reference evidence="1 2" key="1">
    <citation type="journal article" date="2012" name="J. Bacteriol.">
        <title>Genome sequence of Rhizobium grahamii CCGE502, a broad-host-range symbiont with low nodulation competitiveness in Phaseolus vulgaris.</title>
        <authorList>
            <person name="Althabegoiti M.J."/>
            <person name="Lozano L."/>
            <person name="Torres-Tejerizo G."/>
            <person name="Ormeno-Orrillo E."/>
            <person name="Rogel M.A."/>
            <person name="Gonzalez V."/>
            <person name="Martinez-Romero E."/>
        </authorList>
    </citation>
    <scope>NUCLEOTIDE SEQUENCE [LARGE SCALE GENOMIC DNA]</scope>
    <source>
        <strain evidence="1 2">CCGE 502</strain>
        <plasmid evidence="1">pRg502b</plasmid>
    </source>
</reference>
<dbReference type="EMBL" id="AEYE02000033">
    <property type="protein sequence ID" value="EPE95088.1"/>
    <property type="molecule type" value="Genomic_DNA"/>
</dbReference>
<accession>S3I6N6</accession>
<geneLocation type="plasmid" evidence="1">
    <name>pRg502b</name>
</geneLocation>
<name>S3I6N6_9HYPH</name>
<dbReference type="HOGENOM" id="CLU_2318174_0_0_5"/>
<evidence type="ECO:0000313" key="1">
    <source>
        <dbReference type="EMBL" id="EPE95088.1"/>
    </source>
</evidence>
<protein>
    <submittedName>
        <fullName evidence="1">Uncharacterized protein</fullName>
    </submittedName>
</protein>
<dbReference type="RefSeq" id="WP_016557352.1">
    <property type="nucleotide sequence ID" value="NZ_AEYE02000033.1"/>
</dbReference>
<gene>
    <name evidence="1" type="ORF">RGCCGE502_27122</name>
</gene>
<sequence>MNRDQDIFKKRDRLAMVRGVVTHSISGPAVDAAPYTMFLGNAILHIARLDAAVCTTADATVVVEGMTLDCDDCRRLALKFGDSLVVAEPSVGGLGSSLQ</sequence>
<keyword evidence="2" id="KW-1185">Reference proteome</keyword>
<dbReference type="Proteomes" id="UP000014411">
    <property type="component" value="Unassembled WGS sequence"/>
</dbReference>
<dbReference type="AlphaFoldDB" id="S3I6N6"/>
<comment type="caution">
    <text evidence="1">The sequence shown here is derived from an EMBL/GenBank/DDBJ whole genome shotgun (WGS) entry which is preliminary data.</text>
</comment>
<organism evidence="1 2">
    <name type="scientific">Rhizobium grahamii CCGE 502</name>
    <dbReference type="NCBI Taxonomy" id="990285"/>
    <lineage>
        <taxon>Bacteria</taxon>
        <taxon>Pseudomonadati</taxon>
        <taxon>Pseudomonadota</taxon>
        <taxon>Alphaproteobacteria</taxon>
        <taxon>Hyphomicrobiales</taxon>
        <taxon>Rhizobiaceae</taxon>
        <taxon>Rhizobium/Agrobacterium group</taxon>
        <taxon>Rhizobium</taxon>
    </lineage>
</organism>